<dbReference type="RefSeq" id="WP_272999946.1">
    <property type="nucleotide sequence ID" value="NZ_PEBV01000009.1"/>
</dbReference>
<organism evidence="1 2">
    <name type="scientific">Hydrogenibacillus schlegelii</name>
    <name type="common">Bacillus schlegelii</name>
    <dbReference type="NCBI Taxonomy" id="1484"/>
    <lineage>
        <taxon>Bacteria</taxon>
        <taxon>Bacillati</taxon>
        <taxon>Bacillota</taxon>
        <taxon>Bacilli</taxon>
        <taxon>Bacillales</taxon>
        <taxon>Bacillales Family X. Incertae Sedis</taxon>
        <taxon>Hydrogenibacillus</taxon>
    </lineage>
</organism>
<proteinExistence type="predicted"/>
<dbReference type="EMBL" id="PEBV01000009">
    <property type="protein sequence ID" value="PTQ53900.1"/>
    <property type="molecule type" value="Genomic_DNA"/>
</dbReference>
<protein>
    <submittedName>
        <fullName evidence="1">UPF0229 protein YeaH</fullName>
    </submittedName>
</protein>
<evidence type="ECO:0000313" key="2">
    <source>
        <dbReference type="Proteomes" id="UP000244180"/>
    </source>
</evidence>
<gene>
    <name evidence="1" type="ORF">HSCHL_1274</name>
</gene>
<dbReference type="SUPFAM" id="SSF53300">
    <property type="entry name" value="vWA-like"/>
    <property type="match status" value="1"/>
</dbReference>
<dbReference type="AlphaFoldDB" id="A0A2T5GCH7"/>
<comment type="caution">
    <text evidence="1">The sequence shown here is derived from an EMBL/GenBank/DDBJ whole genome shotgun (WGS) entry which is preliminary data.</text>
</comment>
<dbReference type="InterPro" id="IPR006698">
    <property type="entry name" value="UPF0229"/>
</dbReference>
<sequence>MDGALVFREDWSLHPKGHLDRRRHDARVREAIRERLPDLLHDESFLLSDGKAIVRIPVRTLEEARFRFDEGKHRHVGQGAGGTRPGDVVGRAADGATPDGGPGEAPGVDYIEAEVTLEAVEEVLFSELTLPNLRPKAPEAVSSDGERFSDLRKKGAWANLDKRRTVFRALKRARLRAALAGPEEGGGVGTERGRAALRLTEEDLRFRAYAPAPQEEGRAVVFAMMDTSGSMGTYEKEMARTFFFWMTRFLKTRFERVDRVYIAHHAEAKVVDEETFFRKGESGGTVVSSAYALALRLIAAEYPPERYNLYAFHFTDGDNLPQDNAEARRLLEALIERTNLTGYAEVTHYAKRRTLYDEFLPLASPTFRLVRLQDKSDLYGALRHFFSERPA</sequence>
<dbReference type="InterPro" id="IPR036465">
    <property type="entry name" value="vWFA_dom_sf"/>
</dbReference>
<name>A0A2T5GCH7_HYDSH</name>
<dbReference type="PANTHER" id="PTHR30510:SF2">
    <property type="entry name" value="UPF0229 PROTEIN YEAH"/>
    <property type="match status" value="1"/>
</dbReference>
<dbReference type="Pfam" id="PF04285">
    <property type="entry name" value="DUF444"/>
    <property type="match status" value="2"/>
</dbReference>
<reference evidence="1 2" key="1">
    <citation type="submission" date="2017-08" db="EMBL/GenBank/DDBJ databases">
        <title>Burning lignite coal seam in the remote Altai Mountains harbors a hydrogen-driven thermophilic microbial community.</title>
        <authorList>
            <person name="Kadnikov V.V."/>
            <person name="Mardanov A.V."/>
            <person name="Ivasenko D."/>
            <person name="Beletsky A.V."/>
            <person name="Karnachuk O.V."/>
            <person name="Ravin N.V."/>
        </authorList>
    </citation>
    <scope>NUCLEOTIDE SEQUENCE [LARGE SCALE GENOMIC DNA]</scope>
    <source>
        <strain evidence="1">AL33</strain>
    </source>
</reference>
<dbReference type="Proteomes" id="UP000244180">
    <property type="component" value="Unassembled WGS sequence"/>
</dbReference>
<dbReference type="PANTHER" id="PTHR30510">
    <property type="entry name" value="UPF0229 PROTEIN YEAH"/>
    <property type="match status" value="1"/>
</dbReference>
<accession>A0A2T5GCH7</accession>
<evidence type="ECO:0000313" key="1">
    <source>
        <dbReference type="EMBL" id="PTQ53900.1"/>
    </source>
</evidence>